<gene>
    <name evidence="2" type="ORF">IAB71_07435</name>
</gene>
<sequence length="653" mass="72660">MKRLRAVKKWKLLFWAVLLLVILALEAFYLRERPLGNKTAMPAANGESISMTDGMEVSEFINCQQERLEGMILQTQKDPQAETGILQVQLYQEGKLIQEWSASQYSYRGTQLKLVLEQPLEQVKGTELEVRLQGTGGDTGIILSTNQHPEEGIFLNGGEKANTRLCLSLIRENVDTVQVFLGVAVFTAAVWAVLFWLIQIKGWRQIHRLFLVCYLVMGIFQLFSVPMFTTPDEENHFLRAYQIAEGQLISQQNQDDSAQGVSGAGGELPAALKFGGGRYMADLKLYDLKQMAQYEIDENDTMFIKFGNTALYAPGTYLPQAVGIKIADLFTDRVLVLAYAGRICNWLVNGLLTALAIRWLPAGKNLAFLLAMLPMSLQQFNSLSPDAFVFSLAMALTAFVLHMRFTRKEPMKVRHYVLMYAMVFILCQCKVVYAPLCLLLFLIPRERFGGTKKYVLNIFGAGGLGLATCGSWLLISSRFLSEFQPGVDSAAQVSYILRSPVNFLGAILKTFDTTGGGLLKSILGEKLGWLTITTSFTLLVVFAILILIYVFLDNDIAKINFTPFTRAVLLGTTALITLAICASLYVQWTEYHSEVIRGIQGRYFLPLLLPALLAVKPPVKRVAGTGLQNQWMVPVVLGLNLITSCIVLTYALG</sequence>
<feature type="transmembrane region" description="Helical" evidence="1">
    <location>
        <begin position="527"/>
        <end position="552"/>
    </location>
</feature>
<feature type="transmembrane region" description="Helical" evidence="1">
    <location>
        <begin position="387"/>
        <end position="405"/>
    </location>
</feature>
<feature type="transmembrane region" description="Helical" evidence="1">
    <location>
        <begin position="177"/>
        <end position="197"/>
    </location>
</feature>
<evidence type="ECO:0000313" key="2">
    <source>
        <dbReference type="EMBL" id="HIV25599.1"/>
    </source>
</evidence>
<feature type="transmembrane region" description="Helical" evidence="1">
    <location>
        <begin position="209"/>
        <end position="229"/>
    </location>
</feature>
<dbReference type="InterPro" id="IPR018674">
    <property type="entry name" value="DUF2142_membrane"/>
</dbReference>
<feature type="transmembrane region" description="Helical" evidence="1">
    <location>
        <begin position="417"/>
        <end position="442"/>
    </location>
</feature>
<dbReference type="Pfam" id="PF09913">
    <property type="entry name" value="DUF2142"/>
    <property type="match status" value="1"/>
</dbReference>
<evidence type="ECO:0000313" key="3">
    <source>
        <dbReference type="Proteomes" id="UP000824169"/>
    </source>
</evidence>
<dbReference type="Proteomes" id="UP000824169">
    <property type="component" value="Unassembled WGS sequence"/>
</dbReference>
<dbReference type="AlphaFoldDB" id="A0A9D1TA93"/>
<feature type="transmembrane region" description="Helical" evidence="1">
    <location>
        <begin position="454"/>
        <end position="475"/>
    </location>
</feature>
<protein>
    <submittedName>
        <fullName evidence="2">DUF2142 domain-containing protein</fullName>
    </submittedName>
</protein>
<feature type="transmembrane region" description="Helical" evidence="1">
    <location>
        <begin position="564"/>
        <end position="588"/>
    </location>
</feature>
<reference evidence="2" key="2">
    <citation type="journal article" date="2021" name="PeerJ">
        <title>Extensive microbial diversity within the chicken gut microbiome revealed by metagenomics and culture.</title>
        <authorList>
            <person name="Gilroy R."/>
            <person name="Ravi A."/>
            <person name="Getino M."/>
            <person name="Pursley I."/>
            <person name="Horton D.L."/>
            <person name="Alikhan N.F."/>
            <person name="Baker D."/>
            <person name="Gharbi K."/>
            <person name="Hall N."/>
            <person name="Watson M."/>
            <person name="Adriaenssens E.M."/>
            <person name="Foster-Nyarko E."/>
            <person name="Jarju S."/>
            <person name="Secka A."/>
            <person name="Antonio M."/>
            <person name="Oren A."/>
            <person name="Chaudhuri R.R."/>
            <person name="La Ragione R."/>
            <person name="Hildebrand F."/>
            <person name="Pallen M.J."/>
        </authorList>
    </citation>
    <scope>NUCLEOTIDE SEQUENCE</scope>
    <source>
        <strain evidence="2">CHK188-20938</strain>
    </source>
</reference>
<reference evidence="2" key="1">
    <citation type="submission" date="2020-10" db="EMBL/GenBank/DDBJ databases">
        <authorList>
            <person name="Gilroy R."/>
        </authorList>
    </citation>
    <scope>NUCLEOTIDE SEQUENCE</scope>
    <source>
        <strain evidence="2">CHK188-20938</strain>
    </source>
</reference>
<organism evidence="2 3">
    <name type="scientific">Candidatus Scatomonas pullistercoris</name>
    <dbReference type="NCBI Taxonomy" id="2840920"/>
    <lineage>
        <taxon>Bacteria</taxon>
        <taxon>Bacillati</taxon>
        <taxon>Bacillota</taxon>
        <taxon>Clostridia</taxon>
        <taxon>Lachnospirales</taxon>
        <taxon>Lachnospiraceae</taxon>
        <taxon>Lachnospiraceae incertae sedis</taxon>
        <taxon>Candidatus Scatomonas</taxon>
    </lineage>
</organism>
<proteinExistence type="predicted"/>
<feature type="transmembrane region" description="Helical" evidence="1">
    <location>
        <begin position="631"/>
        <end position="652"/>
    </location>
</feature>
<keyword evidence="1" id="KW-0812">Transmembrane</keyword>
<dbReference type="EMBL" id="DVOO01000022">
    <property type="protein sequence ID" value="HIV25599.1"/>
    <property type="molecule type" value="Genomic_DNA"/>
</dbReference>
<accession>A0A9D1TA93</accession>
<keyword evidence="1" id="KW-0472">Membrane</keyword>
<name>A0A9D1TA93_9FIRM</name>
<evidence type="ECO:0000256" key="1">
    <source>
        <dbReference type="SAM" id="Phobius"/>
    </source>
</evidence>
<comment type="caution">
    <text evidence="2">The sequence shown here is derived from an EMBL/GenBank/DDBJ whole genome shotgun (WGS) entry which is preliminary data.</text>
</comment>
<keyword evidence="1" id="KW-1133">Transmembrane helix</keyword>